<comment type="caution">
    <text evidence="1">The sequence shown here is derived from an EMBL/GenBank/DDBJ whole genome shotgun (WGS) entry which is preliminary data.</text>
</comment>
<keyword evidence="2" id="KW-1185">Reference proteome</keyword>
<dbReference type="RefSeq" id="WP_147288335.1">
    <property type="nucleotide sequence ID" value="NZ_NXLX01000002.1"/>
</dbReference>
<accession>A0A3D8JA48</accession>
<evidence type="ECO:0000313" key="1">
    <source>
        <dbReference type="EMBL" id="RDU74383.1"/>
    </source>
</evidence>
<dbReference type="AlphaFoldDB" id="A0A3D8JA48"/>
<evidence type="ECO:0000313" key="2">
    <source>
        <dbReference type="Proteomes" id="UP000256695"/>
    </source>
</evidence>
<sequence>MQESKIAICIYCTGKYNIHNIIAPPPSPLSSKIPHKIIVSLTTYRDRIHHVHYVLDSLYHQSLRPDLVRLYLASSEYKVLPKVLDKFMPWLEIVYTDDIGSYKKFIPALKSAKDDEILISLDDDFIYPPHLIASLYNLFLQNQEALIAYCGFKNDKTYFEGVAGCFGILWNPKIFNPQNLPFFFDRKLFFDSIKRNLDDAWICLTCLEKKIEIVCCKDDFFNTRKEFIDLPNGKIEAISFGTLGSKNYISPEEKQQIKDKMKEMIKASL</sequence>
<dbReference type="OrthoDB" id="5324210at2"/>
<dbReference type="SUPFAM" id="SSF53448">
    <property type="entry name" value="Nucleotide-diphospho-sugar transferases"/>
    <property type="match status" value="1"/>
</dbReference>
<evidence type="ECO:0008006" key="3">
    <source>
        <dbReference type="Google" id="ProtNLM"/>
    </source>
</evidence>
<reference evidence="1 2" key="1">
    <citation type="submission" date="2018-04" db="EMBL/GenBank/DDBJ databases">
        <title>Novel Campyloabacter and Helicobacter Species and Strains.</title>
        <authorList>
            <person name="Mannion A.J."/>
            <person name="Shen Z."/>
            <person name="Fox J.G."/>
        </authorList>
    </citation>
    <scope>NUCLEOTIDE SEQUENCE [LARGE SCALE GENOMIC DNA]</scope>
    <source>
        <strain evidence="1 2">MIT 04-9362</strain>
    </source>
</reference>
<name>A0A3D8JA48_9HELI</name>
<protein>
    <recommendedName>
        <fullName evidence="3">Glycosyltransferase 2-like domain-containing protein</fullName>
    </recommendedName>
</protein>
<organism evidence="1 2">
    <name type="scientific">Helicobacter anseris</name>
    <dbReference type="NCBI Taxonomy" id="375926"/>
    <lineage>
        <taxon>Bacteria</taxon>
        <taxon>Pseudomonadati</taxon>
        <taxon>Campylobacterota</taxon>
        <taxon>Epsilonproteobacteria</taxon>
        <taxon>Campylobacterales</taxon>
        <taxon>Helicobacteraceae</taxon>
        <taxon>Helicobacter</taxon>
    </lineage>
</organism>
<gene>
    <name evidence="1" type="ORF">CQA57_01340</name>
</gene>
<dbReference type="InterPro" id="IPR029044">
    <property type="entry name" value="Nucleotide-diphossugar_trans"/>
</dbReference>
<dbReference type="Proteomes" id="UP000256695">
    <property type="component" value="Unassembled WGS sequence"/>
</dbReference>
<proteinExistence type="predicted"/>
<dbReference type="EMBL" id="NXLX01000002">
    <property type="protein sequence ID" value="RDU74383.1"/>
    <property type="molecule type" value="Genomic_DNA"/>
</dbReference>